<name>A0AAC9HMK4_9PSEU</name>
<evidence type="ECO:0000259" key="8">
    <source>
        <dbReference type="Pfam" id="PF05199"/>
    </source>
</evidence>
<dbReference type="GO" id="GO:0016614">
    <property type="term" value="F:oxidoreductase activity, acting on CH-OH group of donors"/>
    <property type="evidence" value="ECO:0007669"/>
    <property type="project" value="InterPro"/>
</dbReference>
<dbReference type="GO" id="GO:0050660">
    <property type="term" value="F:flavin adenine dinucleotide binding"/>
    <property type="evidence" value="ECO:0007669"/>
    <property type="project" value="InterPro"/>
</dbReference>
<dbReference type="Gene3D" id="3.50.50.60">
    <property type="entry name" value="FAD/NAD(P)-binding domain"/>
    <property type="match status" value="2"/>
</dbReference>
<dbReference type="EC" id="1.1.3.-" evidence="9"/>
<protein>
    <submittedName>
        <fullName evidence="9">Choline dehydrogenase-like flavoprotein</fullName>
        <ecNumber evidence="9">1.1.3.-</ecNumber>
    </submittedName>
</protein>
<reference evidence="10" key="1">
    <citation type="submission" date="2016-03" db="EMBL/GenBank/DDBJ databases">
        <title>Complete genome sequence of the type strain Actinoalloteichus hymeniacidonis DSM 45092.</title>
        <authorList>
            <person name="Schaffert L."/>
            <person name="Albersmeier A."/>
            <person name="Winkler A."/>
            <person name="Kalinowski J."/>
            <person name="Zotchev S."/>
            <person name="Ruckert C."/>
        </authorList>
    </citation>
    <scope>NUCLEOTIDE SEQUENCE [LARGE SCALE GENOMIC DNA]</scope>
    <source>
        <strain evidence="10">HPA177(T) (DSM 45092(T))</strain>
    </source>
</reference>
<dbReference type="InterPro" id="IPR007867">
    <property type="entry name" value="GMC_OxRtase_C"/>
</dbReference>
<gene>
    <name evidence="9" type="ORF">TL08_05890</name>
</gene>
<dbReference type="InterPro" id="IPR051473">
    <property type="entry name" value="P2Ox-like"/>
</dbReference>
<dbReference type="Pfam" id="PF01266">
    <property type="entry name" value="DAO"/>
    <property type="match status" value="1"/>
</dbReference>
<dbReference type="Pfam" id="PF05199">
    <property type="entry name" value="GMC_oxred_C"/>
    <property type="match status" value="1"/>
</dbReference>
<dbReference type="SUPFAM" id="SSF51905">
    <property type="entry name" value="FAD/NAD(P)-binding domain"/>
    <property type="match status" value="1"/>
</dbReference>
<dbReference type="InterPro" id="IPR036188">
    <property type="entry name" value="FAD/NAD-bd_sf"/>
</dbReference>
<evidence type="ECO:0000313" key="10">
    <source>
        <dbReference type="Proteomes" id="UP000095210"/>
    </source>
</evidence>
<evidence type="ECO:0000256" key="5">
    <source>
        <dbReference type="ARBA" id="ARBA00023002"/>
    </source>
</evidence>
<feature type="domain" description="Glucose-methanol-choline oxidoreductase N-terminal" evidence="6">
    <location>
        <begin position="93"/>
        <end position="315"/>
    </location>
</feature>
<evidence type="ECO:0000256" key="4">
    <source>
        <dbReference type="ARBA" id="ARBA00022827"/>
    </source>
</evidence>
<keyword evidence="5 9" id="KW-0560">Oxidoreductase</keyword>
<evidence type="ECO:0000259" key="6">
    <source>
        <dbReference type="Pfam" id="PF00732"/>
    </source>
</evidence>
<comment type="cofactor">
    <cofactor evidence="1">
        <name>FAD</name>
        <dbReference type="ChEBI" id="CHEBI:57692"/>
    </cofactor>
</comment>
<organism evidence="9 10">
    <name type="scientific">Actinoalloteichus hymeniacidonis</name>
    <dbReference type="NCBI Taxonomy" id="340345"/>
    <lineage>
        <taxon>Bacteria</taxon>
        <taxon>Bacillati</taxon>
        <taxon>Actinomycetota</taxon>
        <taxon>Actinomycetes</taxon>
        <taxon>Pseudonocardiales</taxon>
        <taxon>Pseudonocardiaceae</taxon>
        <taxon>Actinoalloteichus</taxon>
    </lineage>
</organism>
<comment type="similarity">
    <text evidence="2">Belongs to the GMC oxidoreductase family.</text>
</comment>
<dbReference type="InterPro" id="IPR000172">
    <property type="entry name" value="GMC_OxRdtase_N"/>
</dbReference>
<keyword evidence="10" id="KW-1185">Reference proteome</keyword>
<dbReference type="AlphaFoldDB" id="A0AAC9HMK4"/>
<evidence type="ECO:0000256" key="1">
    <source>
        <dbReference type="ARBA" id="ARBA00001974"/>
    </source>
</evidence>
<evidence type="ECO:0000259" key="7">
    <source>
        <dbReference type="Pfam" id="PF01266"/>
    </source>
</evidence>
<evidence type="ECO:0000256" key="3">
    <source>
        <dbReference type="ARBA" id="ARBA00022630"/>
    </source>
</evidence>
<accession>A0AAC9HMK4</accession>
<dbReference type="Pfam" id="PF00732">
    <property type="entry name" value="GMC_oxred_N"/>
    <property type="match status" value="1"/>
</dbReference>
<dbReference type="InterPro" id="IPR006076">
    <property type="entry name" value="FAD-dep_OxRdtase"/>
</dbReference>
<dbReference type="RefSeq" id="WP_069847166.1">
    <property type="nucleotide sequence ID" value="NZ_CP014859.1"/>
</dbReference>
<proteinExistence type="inferred from homology"/>
<dbReference type="PANTHER" id="PTHR42784">
    <property type="entry name" value="PYRANOSE 2-OXIDASE"/>
    <property type="match status" value="1"/>
</dbReference>
<dbReference type="PANTHER" id="PTHR42784:SF1">
    <property type="entry name" value="PYRANOSE 2-OXIDASE"/>
    <property type="match status" value="1"/>
</dbReference>
<evidence type="ECO:0000256" key="2">
    <source>
        <dbReference type="ARBA" id="ARBA00010790"/>
    </source>
</evidence>
<keyword evidence="3" id="KW-0285">Flavoprotein</keyword>
<dbReference type="EMBL" id="CP014859">
    <property type="protein sequence ID" value="AOS62003.1"/>
    <property type="molecule type" value="Genomic_DNA"/>
</dbReference>
<evidence type="ECO:0000313" key="9">
    <source>
        <dbReference type="EMBL" id="AOS62003.1"/>
    </source>
</evidence>
<feature type="domain" description="Glucose-methanol-choline oxidoreductase C-terminal" evidence="8">
    <location>
        <begin position="395"/>
        <end position="513"/>
    </location>
</feature>
<sequence length="546" mass="57979">MTAAGDTGYGPAPTEADLADPFDVCVIGSGASGATTAWLLANAGLSVAVVEQGRHVTEDVDYDDLLAESEAAWVRQENGTWGKVGYPWTTCNVGGGTVFYGGAFFRNRPVDFDPETALGTAELPLRWPWDATELDPYYTAIEQLVGVAGDTDADPTLPARDAPYPLPPVARSAEGALLARGAEAMGWQPFTTPLAVNSHGYRGRPGCVGDAPCICRQCPVSAKGDAVTRFLNPAIRAGAKLFAGMKAVRLHTEGGRRATALECVRMDSGQRYQVRASRFVVCGNAVQTAALLLRSTSDRYPTGLGNSRDLVGRGLCFKLSEYLVGYRYNAESAATGSEVMGLGPFSTCAVTDLYQRPEAPGGLGGILYEARPERPFRLRGNEQLVRIEALVPDEPQSTNRVRLGSGVDAHGVTDVMMDYQAHPRDLARLEYMLRQGERLLDAAGCDVTVREPSGWAMGSSHLHGTCRMGTDPASSVTDPDGRLHDTENVYVADGAVLPFPGGANPTLTIQAVALRTAHRLLASDFAITLPMSSIAAAPTSVITTIG</sequence>
<dbReference type="KEGG" id="ahm:TL08_05890"/>
<keyword evidence="4" id="KW-0274">FAD</keyword>
<feature type="domain" description="FAD dependent oxidoreductase" evidence="7">
    <location>
        <begin position="23"/>
        <end position="55"/>
    </location>
</feature>
<dbReference type="Proteomes" id="UP000095210">
    <property type="component" value="Chromosome"/>
</dbReference>